<dbReference type="Proteomes" id="UP000324222">
    <property type="component" value="Unassembled WGS sequence"/>
</dbReference>
<keyword evidence="2" id="KW-1185">Reference proteome</keyword>
<gene>
    <name evidence="1" type="ORF">E2C01_056392</name>
</gene>
<dbReference type="EMBL" id="VSRR010019519">
    <property type="protein sequence ID" value="MPC62308.1"/>
    <property type="molecule type" value="Genomic_DNA"/>
</dbReference>
<sequence length="64" mass="7177">MYVPISQPFPFGGNVGGIQKDTARRGVLIISPATLPKENARIALFFFFLFFFRFDGNIYTIAST</sequence>
<organism evidence="1 2">
    <name type="scientific">Portunus trituberculatus</name>
    <name type="common">Swimming crab</name>
    <name type="synonym">Neptunus trituberculatus</name>
    <dbReference type="NCBI Taxonomy" id="210409"/>
    <lineage>
        <taxon>Eukaryota</taxon>
        <taxon>Metazoa</taxon>
        <taxon>Ecdysozoa</taxon>
        <taxon>Arthropoda</taxon>
        <taxon>Crustacea</taxon>
        <taxon>Multicrustacea</taxon>
        <taxon>Malacostraca</taxon>
        <taxon>Eumalacostraca</taxon>
        <taxon>Eucarida</taxon>
        <taxon>Decapoda</taxon>
        <taxon>Pleocyemata</taxon>
        <taxon>Brachyura</taxon>
        <taxon>Eubrachyura</taxon>
        <taxon>Portunoidea</taxon>
        <taxon>Portunidae</taxon>
        <taxon>Portuninae</taxon>
        <taxon>Portunus</taxon>
    </lineage>
</organism>
<name>A0A5B7GZH1_PORTR</name>
<dbReference type="AlphaFoldDB" id="A0A5B7GZH1"/>
<comment type="caution">
    <text evidence="1">The sequence shown here is derived from an EMBL/GenBank/DDBJ whole genome shotgun (WGS) entry which is preliminary data.</text>
</comment>
<evidence type="ECO:0000313" key="2">
    <source>
        <dbReference type="Proteomes" id="UP000324222"/>
    </source>
</evidence>
<accession>A0A5B7GZH1</accession>
<protein>
    <submittedName>
        <fullName evidence="1">Uncharacterized protein</fullName>
    </submittedName>
</protein>
<reference evidence="1 2" key="1">
    <citation type="submission" date="2019-05" db="EMBL/GenBank/DDBJ databases">
        <title>Another draft genome of Portunus trituberculatus and its Hox gene families provides insights of decapod evolution.</title>
        <authorList>
            <person name="Jeong J.-H."/>
            <person name="Song I."/>
            <person name="Kim S."/>
            <person name="Choi T."/>
            <person name="Kim D."/>
            <person name="Ryu S."/>
            <person name="Kim W."/>
        </authorList>
    </citation>
    <scope>NUCLEOTIDE SEQUENCE [LARGE SCALE GENOMIC DNA]</scope>
    <source>
        <tissue evidence="1">Muscle</tissue>
    </source>
</reference>
<proteinExistence type="predicted"/>
<evidence type="ECO:0000313" key="1">
    <source>
        <dbReference type="EMBL" id="MPC62308.1"/>
    </source>
</evidence>